<protein>
    <submittedName>
        <fullName evidence="2">Uncharacterized protein</fullName>
    </submittedName>
</protein>
<keyword evidence="1" id="KW-0472">Membrane</keyword>
<gene>
    <name evidence="2" type="ORF">MAR_036995</name>
</gene>
<evidence type="ECO:0000313" key="2">
    <source>
        <dbReference type="EMBL" id="WAR23326.1"/>
    </source>
</evidence>
<proteinExistence type="predicted"/>
<evidence type="ECO:0000256" key="1">
    <source>
        <dbReference type="SAM" id="Phobius"/>
    </source>
</evidence>
<keyword evidence="1" id="KW-0812">Transmembrane</keyword>
<reference evidence="2" key="1">
    <citation type="submission" date="2022-11" db="EMBL/GenBank/DDBJ databases">
        <title>Centuries of genome instability and evolution in soft-shell clam transmissible cancer (bioRxiv).</title>
        <authorList>
            <person name="Hart S.F.M."/>
            <person name="Yonemitsu M.A."/>
            <person name="Giersch R.M."/>
            <person name="Beal B.F."/>
            <person name="Arriagada G."/>
            <person name="Davis B.W."/>
            <person name="Ostrander E.A."/>
            <person name="Goff S.P."/>
            <person name="Metzger M.J."/>
        </authorList>
    </citation>
    <scope>NUCLEOTIDE SEQUENCE</scope>
    <source>
        <strain evidence="2">MELC-2E11</strain>
        <tissue evidence="2">Siphon/mantle</tissue>
    </source>
</reference>
<sequence>MMDLTRNNNQRLVYHLRVAAVTIPGFFVLIYG</sequence>
<keyword evidence="3" id="KW-1185">Reference proteome</keyword>
<accession>A0ABY7FR00</accession>
<dbReference type="EMBL" id="CP111024">
    <property type="protein sequence ID" value="WAR23326.1"/>
    <property type="molecule type" value="Genomic_DNA"/>
</dbReference>
<keyword evidence="1" id="KW-1133">Transmembrane helix</keyword>
<organism evidence="2 3">
    <name type="scientific">Mya arenaria</name>
    <name type="common">Soft-shell clam</name>
    <dbReference type="NCBI Taxonomy" id="6604"/>
    <lineage>
        <taxon>Eukaryota</taxon>
        <taxon>Metazoa</taxon>
        <taxon>Spiralia</taxon>
        <taxon>Lophotrochozoa</taxon>
        <taxon>Mollusca</taxon>
        <taxon>Bivalvia</taxon>
        <taxon>Autobranchia</taxon>
        <taxon>Heteroconchia</taxon>
        <taxon>Euheterodonta</taxon>
        <taxon>Imparidentia</taxon>
        <taxon>Neoheterodontei</taxon>
        <taxon>Myida</taxon>
        <taxon>Myoidea</taxon>
        <taxon>Myidae</taxon>
        <taxon>Mya</taxon>
    </lineage>
</organism>
<evidence type="ECO:0000313" key="3">
    <source>
        <dbReference type="Proteomes" id="UP001164746"/>
    </source>
</evidence>
<dbReference type="Proteomes" id="UP001164746">
    <property type="component" value="Chromosome 13"/>
</dbReference>
<feature type="transmembrane region" description="Helical" evidence="1">
    <location>
        <begin position="12"/>
        <end position="31"/>
    </location>
</feature>
<name>A0ABY7FR00_MYAAR</name>